<evidence type="ECO:0000313" key="12">
    <source>
        <dbReference type="RefSeq" id="XP_015746242.1"/>
    </source>
</evidence>
<evidence type="ECO:0000256" key="1">
    <source>
        <dbReference type="ARBA" id="ARBA00009651"/>
    </source>
</evidence>
<evidence type="ECO:0000259" key="9">
    <source>
        <dbReference type="PROSITE" id="PS50119"/>
    </source>
</evidence>
<evidence type="ECO:0000313" key="11">
    <source>
        <dbReference type="Proteomes" id="UP000695026"/>
    </source>
</evidence>
<keyword evidence="4 7" id="KW-0863">Zinc-finger</keyword>
<dbReference type="RefSeq" id="XP_015746242.1">
    <property type="nucleotide sequence ID" value="XM_015890756.2"/>
</dbReference>
<dbReference type="InterPro" id="IPR043136">
    <property type="entry name" value="B30.2/SPRY_sf"/>
</dbReference>
<dbReference type="InterPro" id="IPR017907">
    <property type="entry name" value="Znf_RING_CS"/>
</dbReference>
<evidence type="ECO:0000256" key="7">
    <source>
        <dbReference type="PROSITE-ProRule" id="PRU00024"/>
    </source>
</evidence>
<accession>A0A9F3QW06</accession>
<dbReference type="InterPro" id="IPR006574">
    <property type="entry name" value="PRY"/>
</dbReference>
<dbReference type="Gene3D" id="3.30.160.60">
    <property type="entry name" value="Classic Zinc Finger"/>
    <property type="match status" value="1"/>
</dbReference>
<dbReference type="InterPro" id="IPR003879">
    <property type="entry name" value="Butyrophylin_SPRY"/>
</dbReference>
<evidence type="ECO:0000256" key="5">
    <source>
        <dbReference type="ARBA" id="ARBA00022833"/>
    </source>
</evidence>
<evidence type="ECO:0000259" key="8">
    <source>
        <dbReference type="PROSITE" id="PS50089"/>
    </source>
</evidence>
<keyword evidence="2" id="KW-0528">Neurotoxin</keyword>
<dbReference type="Pfam" id="PF00643">
    <property type="entry name" value="zf-B_box"/>
    <property type="match status" value="1"/>
</dbReference>
<dbReference type="SUPFAM" id="SSF57845">
    <property type="entry name" value="B-box zinc-binding domain"/>
    <property type="match status" value="1"/>
</dbReference>
<dbReference type="SUPFAM" id="SSF49899">
    <property type="entry name" value="Concanavalin A-like lectins/glucanases"/>
    <property type="match status" value="1"/>
</dbReference>
<sequence>MATPEGGEEAALRALGEEATCPLCLDYFKHPMGLACGHNFCRDCLAQLGSAASCPQCRATVDPGSARPNQPLANVVCLVKRLQLLQEGTEEEEGSRQLCREHQQPLQSFCSTEKCLLCPACLGGHQSHALLSLPEAAQVYKGFLDALLGPLKKEGEKLLEQQQAEEQSRQECQEQFATEKQKVGLALESLLGLLQEMQPVWVGWLEEQEKKMEAERDGTLAKLSGEASRLQELIDGTERKCGRPDWEFLQDIGNTLGRCESYVVGHIERVSPKLQDRLKAILEKNGALRQMVENYKASLRTTLTPENLEHLLATVEPPQKPALTKAYVCLDNRTAHPRFQSLHSRVIWADSYQDVPDGPERFNREFCVLGCEGFASGQHWWEVSVQGQENARVWGKVSWAVGVARESVHRKASFWLSPREGIWAVGDRTQAEEFALSAPAWQRLQLKKKLAKVRVQLDYEAGKVEFFDADIDHSIYTFSPCSFLGEKIRPFFYLGNARIALQLEALPSRSPNFW</sequence>
<dbReference type="PROSITE" id="PS00518">
    <property type="entry name" value="ZF_RING_1"/>
    <property type="match status" value="1"/>
</dbReference>
<dbReference type="SUPFAM" id="SSF57850">
    <property type="entry name" value="RING/U-box"/>
    <property type="match status" value="1"/>
</dbReference>
<dbReference type="Pfam" id="PF13765">
    <property type="entry name" value="PRY"/>
    <property type="match status" value="1"/>
</dbReference>
<dbReference type="PROSITE" id="PS50188">
    <property type="entry name" value="B302_SPRY"/>
    <property type="match status" value="1"/>
</dbReference>
<dbReference type="Proteomes" id="UP000695026">
    <property type="component" value="Unplaced"/>
</dbReference>
<dbReference type="OMA" id="FQETICP"/>
<dbReference type="Pfam" id="PF00622">
    <property type="entry name" value="SPRY"/>
    <property type="match status" value="1"/>
</dbReference>
<evidence type="ECO:0000256" key="3">
    <source>
        <dbReference type="ARBA" id="ARBA00022723"/>
    </source>
</evidence>
<feature type="domain" description="B30.2/SPRY" evidence="10">
    <location>
        <begin position="307"/>
        <end position="510"/>
    </location>
</feature>
<dbReference type="InterPro" id="IPR003877">
    <property type="entry name" value="SPRY_dom"/>
</dbReference>
<name>A0A9F3QW06_PYTBI</name>
<protein>
    <submittedName>
        <fullName evidence="12">Tripartite motif-containing protein 10-like isoform X1</fullName>
    </submittedName>
</protein>
<dbReference type="OrthoDB" id="9044753at2759"/>
<dbReference type="Gene3D" id="3.30.40.10">
    <property type="entry name" value="Zinc/RING finger domain, C3HC4 (zinc finger)"/>
    <property type="match status" value="1"/>
</dbReference>
<evidence type="ECO:0000256" key="4">
    <source>
        <dbReference type="ARBA" id="ARBA00022771"/>
    </source>
</evidence>
<dbReference type="GO" id="GO:0008270">
    <property type="term" value="F:zinc ion binding"/>
    <property type="evidence" value="ECO:0007669"/>
    <property type="project" value="UniProtKB-KW"/>
</dbReference>
<dbReference type="SMART" id="SM00449">
    <property type="entry name" value="SPRY"/>
    <property type="match status" value="1"/>
</dbReference>
<dbReference type="AlphaFoldDB" id="A0A9F3QW06"/>
<dbReference type="InterPro" id="IPR013320">
    <property type="entry name" value="ConA-like_dom_sf"/>
</dbReference>
<organism evidence="11 12">
    <name type="scientific">Python bivittatus</name>
    <name type="common">Burmese python</name>
    <name type="synonym">Python molurus bivittatus</name>
    <dbReference type="NCBI Taxonomy" id="176946"/>
    <lineage>
        <taxon>Eukaryota</taxon>
        <taxon>Metazoa</taxon>
        <taxon>Chordata</taxon>
        <taxon>Craniata</taxon>
        <taxon>Vertebrata</taxon>
        <taxon>Euteleostomi</taxon>
        <taxon>Lepidosauria</taxon>
        <taxon>Squamata</taxon>
        <taxon>Bifurcata</taxon>
        <taxon>Unidentata</taxon>
        <taxon>Episquamata</taxon>
        <taxon>Toxicofera</taxon>
        <taxon>Serpentes</taxon>
        <taxon>Henophidia</taxon>
        <taxon>Pythonidae</taxon>
        <taxon>Python</taxon>
    </lineage>
</organism>
<gene>
    <name evidence="12" type="primary">LOC103053495</name>
</gene>
<dbReference type="InterPro" id="IPR013083">
    <property type="entry name" value="Znf_RING/FYVE/PHD"/>
</dbReference>
<dbReference type="SMART" id="SM00184">
    <property type="entry name" value="RING"/>
    <property type="match status" value="1"/>
</dbReference>
<dbReference type="InterPro" id="IPR050143">
    <property type="entry name" value="TRIM/RBCC"/>
</dbReference>
<dbReference type="PRINTS" id="PR01407">
    <property type="entry name" value="BUTYPHLNCDUF"/>
</dbReference>
<keyword evidence="11" id="KW-1185">Reference proteome</keyword>
<dbReference type="PROSITE" id="PS50119">
    <property type="entry name" value="ZF_BBOX"/>
    <property type="match status" value="1"/>
</dbReference>
<dbReference type="InterPro" id="IPR000315">
    <property type="entry name" value="Znf_B-box"/>
</dbReference>
<reference evidence="12" key="1">
    <citation type="submission" date="2025-08" db="UniProtKB">
        <authorList>
            <consortium name="RefSeq"/>
        </authorList>
    </citation>
    <scope>IDENTIFICATION</scope>
    <source>
        <tissue evidence="12">Liver</tissue>
    </source>
</reference>
<dbReference type="KEGG" id="pbi:103053495"/>
<dbReference type="PANTHER" id="PTHR24103">
    <property type="entry name" value="E3 UBIQUITIN-PROTEIN LIGASE TRIM"/>
    <property type="match status" value="1"/>
</dbReference>
<keyword evidence="3" id="KW-0479">Metal-binding</keyword>
<dbReference type="InterPro" id="IPR001841">
    <property type="entry name" value="Znf_RING"/>
</dbReference>
<proteinExistence type="inferred from homology"/>
<dbReference type="Pfam" id="PF15227">
    <property type="entry name" value="zf-C3HC4_4"/>
    <property type="match status" value="1"/>
</dbReference>
<feature type="domain" description="RING-type" evidence="8">
    <location>
        <begin position="21"/>
        <end position="58"/>
    </location>
</feature>
<keyword evidence="2" id="KW-0800">Toxin</keyword>
<dbReference type="Gene3D" id="2.60.120.920">
    <property type="match status" value="1"/>
</dbReference>
<evidence type="ECO:0000259" key="10">
    <source>
        <dbReference type="PROSITE" id="PS50188"/>
    </source>
</evidence>
<keyword evidence="5" id="KW-0862">Zinc</keyword>
<dbReference type="PROSITE" id="PS50089">
    <property type="entry name" value="ZF_RING_2"/>
    <property type="match status" value="1"/>
</dbReference>
<dbReference type="GeneID" id="103053495"/>
<dbReference type="SMART" id="SM00589">
    <property type="entry name" value="PRY"/>
    <property type="match status" value="1"/>
</dbReference>
<evidence type="ECO:0000256" key="6">
    <source>
        <dbReference type="ARBA" id="ARBA00034460"/>
    </source>
</evidence>
<evidence type="ECO:0000256" key="2">
    <source>
        <dbReference type="ARBA" id="ARBA00022699"/>
    </source>
</evidence>
<comment type="similarity">
    <text evidence="1">Belongs to the ohanin/vespryn family.</text>
</comment>
<dbReference type="InterPro" id="IPR001870">
    <property type="entry name" value="B30.2/SPRY"/>
</dbReference>
<feature type="domain" description="B box-type" evidence="9">
    <location>
        <begin position="94"/>
        <end position="133"/>
    </location>
</feature>
<comment type="function">
    <text evidence="6">Neurotoxin that produces dose-dependent hypolocomotion and hyperalgesia in mice. May directly act on the central nervous system, as it is 6500-fold more potent when administered intracerebroventricularly than intraperitoneal.</text>
</comment>